<dbReference type="Gene3D" id="3.90.1750.20">
    <property type="entry name" value="Putative Large Serine Recombinase, Chain B, Domain 2"/>
    <property type="match status" value="1"/>
</dbReference>
<gene>
    <name evidence="3" type="ORF">KSF_052600</name>
</gene>
<accession>A0A8J3N290</accession>
<sequence length="520" mass="60743">MLEAEEAARHLDWMKLVMGGGKAIASGNGYYDGRFIAPGYIVDRSDPKRKKYIIYEPHAKVVKWLFHRFLELDGNIWELCREIEKMPFLFPKFEDWIDPKNVSKFAAGGHKRSSLIKEGPYAGNYKSTIYGVRYILCNPVYIGWWLPINGGVIENNHDSIIDETLFTYAHKRLSNYDLNGERRKPERVTRPGEAKGILKKVLHDDRNQRMYASLGPRHGGKEFTYYQSNEKSGLSSKFRYAADVQLIDTVFLEKFLERIEALKKLDDWKDKQEERLAEITAAQAYNKSLIQKQIKDAQARWQEMFDTLHDHEIPKTKQMKIEYANQMAGLEGKIAEWENKLEAPEDEDEEVTLYEIHSLLPDITSKWDKLSFEVRLRFVGAVTRKVVLWQVAPTWLKIDIHWKEAIGNFIDTGHFKRKYSNKTRWTPEEEAILHEMYPKADGAEILAALPDRSWVSIMHRADRLYIDRERNTHNSIPTSAKNYGTLEDKEYEKEHRLSPNSKNVQWSLSEPPCMVVRSLR</sequence>
<dbReference type="GO" id="GO:0000150">
    <property type="term" value="F:DNA strand exchange activity"/>
    <property type="evidence" value="ECO:0007669"/>
    <property type="project" value="InterPro"/>
</dbReference>
<dbReference type="GO" id="GO:0003677">
    <property type="term" value="F:DNA binding"/>
    <property type="evidence" value="ECO:0007669"/>
    <property type="project" value="InterPro"/>
</dbReference>
<dbReference type="Proteomes" id="UP000597444">
    <property type="component" value="Unassembled WGS sequence"/>
</dbReference>
<keyword evidence="4" id="KW-1185">Reference proteome</keyword>
<evidence type="ECO:0000313" key="3">
    <source>
        <dbReference type="EMBL" id="GHO95212.1"/>
    </source>
</evidence>
<dbReference type="InterPro" id="IPR011109">
    <property type="entry name" value="DNA_bind_recombinase_dom"/>
</dbReference>
<evidence type="ECO:0000313" key="4">
    <source>
        <dbReference type="Proteomes" id="UP000597444"/>
    </source>
</evidence>
<evidence type="ECO:0000259" key="2">
    <source>
        <dbReference type="PROSITE" id="PS51737"/>
    </source>
</evidence>
<comment type="caution">
    <text evidence="3">The sequence shown here is derived from an EMBL/GenBank/DDBJ whole genome shotgun (WGS) entry which is preliminary data.</text>
</comment>
<dbReference type="AlphaFoldDB" id="A0A8J3N290"/>
<dbReference type="PANTHER" id="PTHR30461:SF23">
    <property type="entry name" value="DNA RECOMBINASE-RELATED"/>
    <property type="match status" value="1"/>
</dbReference>
<feature type="coiled-coil region" evidence="1">
    <location>
        <begin position="320"/>
        <end position="347"/>
    </location>
</feature>
<reference evidence="3" key="1">
    <citation type="submission" date="2020-10" db="EMBL/GenBank/DDBJ databases">
        <title>Taxonomic study of unclassified bacteria belonging to the class Ktedonobacteria.</title>
        <authorList>
            <person name="Yabe S."/>
            <person name="Wang C.M."/>
            <person name="Zheng Y."/>
            <person name="Sakai Y."/>
            <person name="Cavaletti L."/>
            <person name="Monciardini P."/>
            <person name="Donadio S."/>
        </authorList>
    </citation>
    <scope>NUCLEOTIDE SEQUENCE</scope>
    <source>
        <strain evidence="3">ID150040</strain>
    </source>
</reference>
<protein>
    <recommendedName>
        <fullName evidence="2">Recombinase domain-containing protein</fullName>
    </recommendedName>
</protein>
<dbReference type="EMBL" id="BNJK01000001">
    <property type="protein sequence ID" value="GHO95212.1"/>
    <property type="molecule type" value="Genomic_DNA"/>
</dbReference>
<proteinExistence type="predicted"/>
<feature type="domain" description="Recombinase" evidence="2">
    <location>
        <begin position="37"/>
        <end position="179"/>
    </location>
</feature>
<dbReference type="Pfam" id="PF07508">
    <property type="entry name" value="Recombinase"/>
    <property type="match status" value="1"/>
</dbReference>
<name>A0A8J3N290_9CHLR</name>
<organism evidence="3 4">
    <name type="scientific">Reticulibacter mediterranei</name>
    <dbReference type="NCBI Taxonomy" id="2778369"/>
    <lineage>
        <taxon>Bacteria</taxon>
        <taxon>Bacillati</taxon>
        <taxon>Chloroflexota</taxon>
        <taxon>Ktedonobacteria</taxon>
        <taxon>Ktedonobacterales</taxon>
        <taxon>Reticulibacteraceae</taxon>
        <taxon>Reticulibacter</taxon>
    </lineage>
</organism>
<dbReference type="InterPro" id="IPR038109">
    <property type="entry name" value="DNA_bind_recomb_sf"/>
</dbReference>
<dbReference type="PANTHER" id="PTHR30461">
    <property type="entry name" value="DNA-INVERTASE FROM LAMBDOID PROPHAGE"/>
    <property type="match status" value="1"/>
</dbReference>
<dbReference type="InterPro" id="IPR050639">
    <property type="entry name" value="SSR_resolvase"/>
</dbReference>
<keyword evidence="1" id="KW-0175">Coiled coil</keyword>
<dbReference type="PROSITE" id="PS51737">
    <property type="entry name" value="RECOMBINASE_DNA_BIND"/>
    <property type="match status" value="1"/>
</dbReference>
<evidence type="ECO:0000256" key="1">
    <source>
        <dbReference type="SAM" id="Coils"/>
    </source>
</evidence>
<dbReference type="RefSeq" id="WP_220205905.1">
    <property type="nucleotide sequence ID" value="NZ_BNJK01000001.1"/>
</dbReference>